<dbReference type="AlphaFoldDB" id="A0A4Y2IUZ3"/>
<proteinExistence type="predicted"/>
<evidence type="ECO:0000313" key="2">
    <source>
        <dbReference type="EMBL" id="GBM81653.1"/>
    </source>
</evidence>
<organism evidence="2 3">
    <name type="scientific">Araneus ventricosus</name>
    <name type="common">Orbweaver spider</name>
    <name type="synonym">Epeira ventricosa</name>
    <dbReference type="NCBI Taxonomy" id="182803"/>
    <lineage>
        <taxon>Eukaryota</taxon>
        <taxon>Metazoa</taxon>
        <taxon>Ecdysozoa</taxon>
        <taxon>Arthropoda</taxon>
        <taxon>Chelicerata</taxon>
        <taxon>Arachnida</taxon>
        <taxon>Araneae</taxon>
        <taxon>Araneomorphae</taxon>
        <taxon>Entelegynae</taxon>
        <taxon>Araneoidea</taxon>
        <taxon>Araneidae</taxon>
        <taxon>Araneus</taxon>
    </lineage>
</organism>
<accession>A0A4Y2IUZ3</accession>
<feature type="region of interest" description="Disordered" evidence="1">
    <location>
        <begin position="1"/>
        <end position="20"/>
    </location>
</feature>
<name>A0A4Y2IUZ3_ARAVE</name>
<sequence>MTRKESTAPPSPQMPNDIFARPQPSITHVAATRLQKGLLAKQAWNEIPKIGLHFERHVRHILLSSTSPTTILRNIVCKGTSLRPRHQTARIIYHGVNLLQVQVTSRAPFIV</sequence>
<keyword evidence="3" id="KW-1185">Reference proteome</keyword>
<gene>
    <name evidence="2" type="ORF">AVEN_152129_1</name>
</gene>
<dbReference type="EMBL" id="BGPR01002958">
    <property type="protein sequence ID" value="GBM81653.1"/>
    <property type="molecule type" value="Genomic_DNA"/>
</dbReference>
<protein>
    <submittedName>
        <fullName evidence="2">Uncharacterized protein</fullName>
    </submittedName>
</protein>
<dbReference type="Proteomes" id="UP000499080">
    <property type="component" value="Unassembled WGS sequence"/>
</dbReference>
<evidence type="ECO:0000313" key="3">
    <source>
        <dbReference type="Proteomes" id="UP000499080"/>
    </source>
</evidence>
<comment type="caution">
    <text evidence="2">The sequence shown here is derived from an EMBL/GenBank/DDBJ whole genome shotgun (WGS) entry which is preliminary data.</text>
</comment>
<evidence type="ECO:0000256" key="1">
    <source>
        <dbReference type="SAM" id="MobiDB-lite"/>
    </source>
</evidence>
<reference evidence="2 3" key="1">
    <citation type="journal article" date="2019" name="Sci. Rep.">
        <title>Orb-weaving spider Araneus ventricosus genome elucidates the spidroin gene catalogue.</title>
        <authorList>
            <person name="Kono N."/>
            <person name="Nakamura H."/>
            <person name="Ohtoshi R."/>
            <person name="Moran D.A.P."/>
            <person name="Shinohara A."/>
            <person name="Yoshida Y."/>
            <person name="Fujiwara M."/>
            <person name="Mori M."/>
            <person name="Tomita M."/>
            <person name="Arakawa K."/>
        </authorList>
    </citation>
    <scope>NUCLEOTIDE SEQUENCE [LARGE SCALE GENOMIC DNA]</scope>
</reference>